<evidence type="ECO:0000313" key="3">
    <source>
        <dbReference type="Proteomes" id="UP000735302"/>
    </source>
</evidence>
<dbReference type="EMBL" id="BLXT01004027">
    <property type="protein sequence ID" value="GFO08945.1"/>
    <property type="molecule type" value="Genomic_DNA"/>
</dbReference>
<reference evidence="2 3" key="1">
    <citation type="journal article" date="2021" name="Elife">
        <title>Chloroplast acquisition without the gene transfer in kleptoplastic sea slugs, Plakobranchus ocellatus.</title>
        <authorList>
            <person name="Maeda T."/>
            <person name="Takahashi S."/>
            <person name="Yoshida T."/>
            <person name="Shimamura S."/>
            <person name="Takaki Y."/>
            <person name="Nagai Y."/>
            <person name="Toyoda A."/>
            <person name="Suzuki Y."/>
            <person name="Arimoto A."/>
            <person name="Ishii H."/>
            <person name="Satoh N."/>
            <person name="Nishiyama T."/>
            <person name="Hasebe M."/>
            <person name="Maruyama T."/>
            <person name="Minagawa J."/>
            <person name="Obokata J."/>
            <person name="Shigenobu S."/>
        </authorList>
    </citation>
    <scope>NUCLEOTIDE SEQUENCE [LARGE SCALE GENOMIC DNA]</scope>
</reference>
<evidence type="ECO:0000313" key="2">
    <source>
        <dbReference type="EMBL" id="GFO08945.1"/>
    </source>
</evidence>
<sequence length="100" mass="10775">MPQSGYSASLELLAPSICDSDRVPVTSQLFGDDLASSLRGLKELDKLNASLQPSSSTSRFPGKLRQAPFLGPNQGKGTRKNEILVITKMGPRTDDEKGKK</sequence>
<dbReference type="AlphaFoldDB" id="A0AAV4ANK7"/>
<feature type="region of interest" description="Disordered" evidence="1">
    <location>
        <begin position="50"/>
        <end position="80"/>
    </location>
</feature>
<protein>
    <submittedName>
        <fullName evidence="2">Uncharacterized protein</fullName>
    </submittedName>
</protein>
<comment type="caution">
    <text evidence="2">The sequence shown here is derived from an EMBL/GenBank/DDBJ whole genome shotgun (WGS) entry which is preliminary data.</text>
</comment>
<accession>A0AAV4ANK7</accession>
<evidence type="ECO:0000256" key="1">
    <source>
        <dbReference type="SAM" id="MobiDB-lite"/>
    </source>
</evidence>
<feature type="compositionally biased region" description="Polar residues" evidence="1">
    <location>
        <begin position="50"/>
        <end position="59"/>
    </location>
</feature>
<dbReference type="Proteomes" id="UP000735302">
    <property type="component" value="Unassembled WGS sequence"/>
</dbReference>
<keyword evidence="3" id="KW-1185">Reference proteome</keyword>
<gene>
    <name evidence="2" type="ORF">PoB_003545000</name>
</gene>
<proteinExistence type="predicted"/>
<organism evidence="2 3">
    <name type="scientific">Plakobranchus ocellatus</name>
    <dbReference type="NCBI Taxonomy" id="259542"/>
    <lineage>
        <taxon>Eukaryota</taxon>
        <taxon>Metazoa</taxon>
        <taxon>Spiralia</taxon>
        <taxon>Lophotrochozoa</taxon>
        <taxon>Mollusca</taxon>
        <taxon>Gastropoda</taxon>
        <taxon>Heterobranchia</taxon>
        <taxon>Euthyneura</taxon>
        <taxon>Panpulmonata</taxon>
        <taxon>Sacoglossa</taxon>
        <taxon>Placobranchoidea</taxon>
        <taxon>Plakobranchidae</taxon>
        <taxon>Plakobranchus</taxon>
    </lineage>
</organism>
<name>A0AAV4ANK7_9GAST</name>